<protein>
    <recommendedName>
        <fullName evidence="3">Mobile element protein</fullName>
    </recommendedName>
</protein>
<dbReference type="Proteomes" id="UP000076872">
    <property type="component" value="Unassembled WGS sequence"/>
</dbReference>
<sequence>MVGNWERKLIEGRLKSSKGRSLEMADKAKQPKTLNNFKKKISFYEYG</sequence>
<organism evidence="1 2">
    <name type="scientific">Lactiplantibacillus plantarum</name>
    <name type="common">Lactobacillus plantarum</name>
    <dbReference type="NCBI Taxonomy" id="1590"/>
    <lineage>
        <taxon>Bacteria</taxon>
        <taxon>Bacillati</taxon>
        <taxon>Bacillota</taxon>
        <taxon>Bacilli</taxon>
        <taxon>Lactobacillales</taxon>
        <taxon>Lactobacillaceae</taxon>
        <taxon>Lactiplantibacillus</taxon>
    </lineage>
</organism>
<reference evidence="1 2" key="1">
    <citation type="submission" date="2016-03" db="EMBL/GenBank/DDBJ databases">
        <title>Comparative genomics of 54 Lactobacillus plantarum strains reveals genomic uncoupling from niche constraints.</title>
        <authorList>
            <person name="Martino M.E."/>
        </authorList>
    </citation>
    <scope>NUCLEOTIDE SEQUENCE [LARGE SCALE GENOMIC DNA]</scope>
    <source>
        <strain evidence="1 2">NAB2</strain>
    </source>
</reference>
<name>A0AAW3RK53_LACPN</name>
<evidence type="ECO:0000313" key="1">
    <source>
        <dbReference type="EMBL" id="KZV06414.1"/>
    </source>
</evidence>
<gene>
    <name evidence="1" type="ORF">NAB2_0033</name>
</gene>
<accession>A0AAW3RK53</accession>
<evidence type="ECO:0008006" key="3">
    <source>
        <dbReference type="Google" id="ProtNLM"/>
    </source>
</evidence>
<dbReference type="AlphaFoldDB" id="A0AAW3RK53"/>
<comment type="caution">
    <text evidence="1">The sequence shown here is derived from an EMBL/GenBank/DDBJ whole genome shotgun (WGS) entry which is preliminary data.</text>
</comment>
<dbReference type="EMBL" id="LUXO01000001">
    <property type="protein sequence ID" value="KZV06414.1"/>
    <property type="molecule type" value="Genomic_DNA"/>
</dbReference>
<proteinExistence type="predicted"/>
<evidence type="ECO:0000313" key="2">
    <source>
        <dbReference type="Proteomes" id="UP000076872"/>
    </source>
</evidence>